<accession>U6FCL7</accession>
<evidence type="ECO:0000313" key="1">
    <source>
        <dbReference type="EMBL" id="CDI60775.1"/>
    </source>
</evidence>
<comment type="caution">
    <text evidence="1">The sequence shown here is derived from an EMBL/GenBank/DDBJ whole genome shotgun (WGS) entry which is preliminary data.</text>
</comment>
<dbReference type="AlphaFoldDB" id="U6FCL7"/>
<reference evidence="1" key="1">
    <citation type="submission" date="2013-09" db="EMBL/GenBank/DDBJ databases">
        <title>Draft Genome Sequence of five Lactobacillus helveticus strains CIRM-BIA 101T, 103, 104, 951 and 953 isolated from milk product.</title>
        <authorList>
            <person name="Valence F."/>
            <person name="Chuat V."/>
            <person name="Ma L."/>
            <person name="Creno S."/>
            <person name="Falentin H."/>
            <person name="Lortal S."/>
            <person name="Bizet C."/>
            <person name="Clermont D."/>
            <person name="Loux V."/>
            <person name="Bouchier C."/>
            <person name="Cousin S."/>
        </authorList>
    </citation>
    <scope>NUCLEOTIDE SEQUENCE [LARGE SCALE GENOMIC DNA]</scope>
    <source>
        <strain evidence="1">CIRM-BIA 104</strain>
    </source>
</reference>
<dbReference type="Proteomes" id="UP000017247">
    <property type="component" value="Unassembled WGS sequence"/>
</dbReference>
<sequence length="37" mass="4396">MELLVDSYTYDLFVEWCKEHETPVSIAATEALRKFME</sequence>
<organism evidence="1">
    <name type="scientific">Lactobacillus helveticus CIRM-BIA 104</name>
    <dbReference type="NCBI Taxonomy" id="1226333"/>
    <lineage>
        <taxon>Bacteria</taxon>
        <taxon>Bacillati</taxon>
        <taxon>Bacillota</taxon>
        <taxon>Bacilli</taxon>
        <taxon>Lactobacillales</taxon>
        <taxon>Lactobacillaceae</taxon>
        <taxon>Lactobacillus</taxon>
    </lineage>
</organism>
<dbReference type="HOGENOM" id="CLU_214893_0_0_9"/>
<proteinExistence type="predicted"/>
<gene>
    <name evidence="1" type="ORF">LHCIRMBIA104_00463</name>
</gene>
<dbReference type="EMBL" id="CBUL010000131">
    <property type="protein sequence ID" value="CDI60775.1"/>
    <property type="molecule type" value="Genomic_DNA"/>
</dbReference>
<name>U6FCL7_LACHE</name>
<protein>
    <submittedName>
        <fullName evidence="1">Uncharacterized protein</fullName>
    </submittedName>
</protein>